<proteinExistence type="predicted"/>
<dbReference type="Proteomes" id="UP000823889">
    <property type="component" value="Unassembled WGS sequence"/>
</dbReference>
<dbReference type="AlphaFoldDB" id="A0A9D2RJJ6"/>
<gene>
    <name evidence="1" type="ORF">H9906_07300</name>
</gene>
<organism evidence="1 2">
    <name type="scientific">Candidatus Paenalcaligenes intestinipullorum</name>
    <dbReference type="NCBI Taxonomy" id="2838718"/>
    <lineage>
        <taxon>Bacteria</taxon>
        <taxon>Pseudomonadati</taxon>
        <taxon>Pseudomonadota</taxon>
        <taxon>Betaproteobacteria</taxon>
        <taxon>Burkholderiales</taxon>
        <taxon>Alcaligenaceae</taxon>
        <taxon>Paenalcaligenes</taxon>
    </lineage>
</organism>
<reference evidence="1" key="1">
    <citation type="journal article" date="2021" name="PeerJ">
        <title>Extensive microbial diversity within the chicken gut microbiome revealed by metagenomics and culture.</title>
        <authorList>
            <person name="Gilroy R."/>
            <person name="Ravi A."/>
            <person name="Getino M."/>
            <person name="Pursley I."/>
            <person name="Horton D.L."/>
            <person name="Alikhan N.F."/>
            <person name="Baker D."/>
            <person name="Gharbi K."/>
            <person name="Hall N."/>
            <person name="Watson M."/>
            <person name="Adriaenssens E.M."/>
            <person name="Foster-Nyarko E."/>
            <person name="Jarju S."/>
            <person name="Secka A."/>
            <person name="Antonio M."/>
            <person name="Oren A."/>
            <person name="Chaudhuri R.R."/>
            <person name="La Ragione R."/>
            <person name="Hildebrand F."/>
            <person name="Pallen M.J."/>
        </authorList>
    </citation>
    <scope>NUCLEOTIDE SEQUENCE</scope>
    <source>
        <strain evidence="1">9264</strain>
    </source>
</reference>
<dbReference type="InterPro" id="IPR021292">
    <property type="entry name" value="DUF2863"/>
</dbReference>
<evidence type="ECO:0000313" key="2">
    <source>
        <dbReference type="Proteomes" id="UP000823889"/>
    </source>
</evidence>
<dbReference type="Pfam" id="PF11062">
    <property type="entry name" value="DUF2863"/>
    <property type="match status" value="1"/>
</dbReference>
<name>A0A9D2RJJ6_9BURK</name>
<comment type="caution">
    <text evidence="1">The sequence shown here is derived from an EMBL/GenBank/DDBJ whole genome shotgun (WGS) entry which is preliminary data.</text>
</comment>
<dbReference type="EMBL" id="DWUQ01000152">
    <property type="protein sequence ID" value="HJD44817.1"/>
    <property type="molecule type" value="Genomic_DNA"/>
</dbReference>
<accession>A0A9D2RJJ6</accession>
<protein>
    <submittedName>
        <fullName evidence="1">DUF2863 family protein</fullName>
    </submittedName>
</protein>
<evidence type="ECO:0000313" key="1">
    <source>
        <dbReference type="EMBL" id="HJD44817.1"/>
    </source>
</evidence>
<reference evidence="1" key="2">
    <citation type="submission" date="2021-04" db="EMBL/GenBank/DDBJ databases">
        <authorList>
            <person name="Gilroy R."/>
        </authorList>
    </citation>
    <scope>NUCLEOTIDE SEQUENCE</scope>
    <source>
        <strain evidence="1">9264</strain>
    </source>
</reference>
<sequence>MVATVLPELTGLSREAQQLVLYADALTRSASKIEDEFWEHKITELTNRLLTQEAAKTLAALFQLLDEHACYEHLEILGSMVEGIAESYTDHFQDQDYDSLLICIPFTAWTRFQLPHGPIEPALHQALHQLMHSQLLASDTDLYLHPELVNFEQLPQSFSQTRLYLLSFLQKLRQQKNAKVTLNTHEHDLHLLADVRFILGVVSVKRGAAVFQWQSTRESPLAVLERLQHQWPEQAQKVLHSLFTGCEVHYGLPNAFYAANRLADLFLRPLIIKAAVTWLEQAAQIAPNELVAVIAACGHDQVEEYRVGFSHQDDENKIIYGCIWSLLSQQEADNSSDEFIDAPAEIAELLSNLGVTEIRLLPGIYLPEYCEDCDSPHFPTSAGELVHPELPDEVNLDPLVLH</sequence>